<dbReference type="CDD" id="cd00190">
    <property type="entry name" value="Tryp_SPc"/>
    <property type="match status" value="1"/>
</dbReference>
<dbReference type="EMBL" id="JACEEZ010012513">
    <property type="protein sequence ID" value="KAG0720645.1"/>
    <property type="molecule type" value="Genomic_DNA"/>
</dbReference>
<keyword evidence="9" id="KW-1185">Reference proteome</keyword>
<evidence type="ECO:0000256" key="2">
    <source>
        <dbReference type="ARBA" id="ARBA00023157"/>
    </source>
</evidence>
<dbReference type="Gene3D" id="2.40.10.10">
    <property type="entry name" value="Trypsin-like serine proteases"/>
    <property type="match status" value="2"/>
</dbReference>
<feature type="chain" id="PRO_5035280105" evidence="6">
    <location>
        <begin position="22"/>
        <end position="377"/>
    </location>
</feature>
<dbReference type="InterPro" id="IPR043504">
    <property type="entry name" value="Peptidase_S1_PA_chymotrypsin"/>
</dbReference>
<dbReference type="PROSITE" id="PS50240">
    <property type="entry name" value="TRYPSIN_DOM"/>
    <property type="match status" value="1"/>
</dbReference>
<keyword evidence="5" id="KW-0378">Hydrolase</keyword>
<dbReference type="GO" id="GO:0004252">
    <property type="term" value="F:serine-type endopeptidase activity"/>
    <property type="evidence" value="ECO:0007669"/>
    <property type="project" value="InterPro"/>
</dbReference>
<proteinExistence type="inferred from homology"/>
<dbReference type="Proteomes" id="UP000770661">
    <property type="component" value="Unassembled WGS sequence"/>
</dbReference>
<dbReference type="InterPro" id="IPR033116">
    <property type="entry name" value="TRYPSIN_SER"/>
</dbReference>
<dbReference type="PANTHER" id="PTHR24256">
    <property type="entry name" value="TRYPTASE-RELATED"/>
    <property type="match status" value="1"/>
</dbReference>
<evidence type="ECO:0000256" key="1">
    <source>
        <dbReference type="ARBA" id="ARBA00022729"/>
    </source>
</evidence>
<evidence type="ECO:0000313" key="9">
    <source>
        <dbReference type="Proteomes" id="UP000770661"/>
    </source>
</evidence>
<dbReference type="SUPFAM" id="SSF50494">
    <property type="entry name" value="Trypsin-like serine proteases"/>
    <property type="match status" value="1"/>
</dbReference>
<keyword evidence="1 6" id="KW-0732">Signal</keyword>
<dbReference type="PRINTS" id="PR00722">
    <property type="entry name" value="CHYMOTRYPSIN"/>
</dbReference>
<evidence type="ECO:0000259" key="7">
    <source>
        <dbReference type="PROSITE" id="PS50240"/>
    </source>
</evidence>
<feature type="signal peptide" evidence="6">
    <location>
        <begin position="1"/>
        <end position="21"/>
    </location>
</feature>
<sequence length="377" mass="40102">MSWKVCYSLVVLATLAATTSGGAVRDRRQARQCPGGEDCIFLSVCRPLQDMVAKGGPNVESVIRKAQCDGVSLRDLKVCCPETGSGSPSVVSQLPPTNTVNGEYLIPKGSQCGKSNAGRILFGENAPLYAYPWMALLGYNDKNNPSWSCGGALINERYVLTAAHCVHATFTTRTGPVVALRLGEHNTATNPDCPGASIVNLPCADAPQDAFPEDIIIHTTFHERGPVSDDIALIRLDRKVTLSRSVHPVCLPAAGLDVESFLGSRDAVVAGWGATENTDTSDILQVAKIPFANKTSCEPHYPGELVEEQVCFGGRGNVDSCFGDSGGPVFQTSRSIPQYTILGIVSGGLSECGIPGAPAIYTNVAFYRKWITDNIKP</sequence>
<keyword evidence="3" id="KW-0325">Glycoprotein</keyword>
<gene>
    <name evidence="8" type="primary">PPAF1_0</name>
    <name evidence="8" type="ORF">GWK47_048099</name>
</gene>
<evidence type="ECO:0000256" key="3">
    <source>
        <dbReference type="ARBA" id="ARBA00023180"/>
    </source>
</evidence>
<dbReference type="SMART" id="SM00020">
    <property type="entry name" value="Tryp_SPc"/>
    <property type="match status" value="1"/>
</dbReference>
<dbReference type="InterPro" id="IPR001254">
    <property type="entry name" value="Trypsin_dom"/>
</dbReference>
<evidence type="ECO:0000313" key="8">
    <source>
        <dbReference type="EMBL" id="KAG0720645.1"/>
    </source>
</evidence>
<dbReference type="FunFam" id="2.40.10.10:FF:000028">
    <property type="entry name" value="Serine protease easter"/>
    <property type="match status" value="1"/>
</dbReference>
<dbReference type="Pfam" id="PF00089">
    <property type="entry name" value="Trypsin"/>
    <property type="match status" value="1"/>
</dbReference>
<evidence type="ECO:0000256" key="4">
    <source>
        <dbReference type="ARBA" id="ARBA00024195"/>
    </source>
</evidence>
<dbReference type="InterPro" id="IPR051487">
    <property type="entry name" value="Ser/Thr_Proteases_Immune/Dev"/>
</dbReference>
<organism evidence="8 9">
    <name type="scientific">Chionoecetes opilio</name>
    <name type="common">Atlantic snow crab</name>
    <name type="synonym">Cancer opilio</name>
    <dbReference type="NCBI Taxonomy" id="41210"/>
    <lineage>
        <taxon>Eukaryota</taxon>
        <taxon>Metazoa</taxon>
        <taxon>Ecdysozoa</taxon>
        <taxon>Arthropoda</taxon>
        <taxon>Crustacea</taxon>
        <taxon>Multicrustacea</taxon>
        <taxon>Malacostraca</taxon>
        <taxon>Eumalacostraca</taxon>
        <taxon>Eucarida</taxon>
        <taxon>Decapoda</taxon>
        <taxon>Pleocyemata</taxon>
        <taxon>Brachyura</taxon>
        <taxon>Eubrachyura</taxon>
        <taxon>Majoidea</taxon>
        <taxon>Majidae</taxon>
        <taxon>Chionoecetes</taxon>
    </lineage>
</organism>
<dbReference type="OrthoDB" id="6370098at2759"/>
<name>A0A8J5CUQ6_CHIOP</name>
<dbReference type="InterPro" id="IPR009003">
    <property type="entry name" value="Peptidase_S1_PA"/>
</dbReference>
<comment type="caution">
    <text evidence="8">The sequence shown here is derived from an EMBL/GenBank/DDBJ whole genome shotgun (WGS) entry which is preliminary data.</text>
</comment>
<keyword evidence="5" id="KW-0645">Protease</keyword>
<dbReference type="GO" id="GO:0006508">
    <property type="term" value="P:proteolysis"/>
    <property type="evidence" value="ECO:0007669"/>
    <property type="project" value="UniProtKB-KW"/>
</dbReference>
<dbReference type="PROSITE" id="PS00134">
    <property type="entry name" value="TRYPSIN_HIS"/>
    <property type="match status" value="1"/>
</dbReference>
<feature type="domain" description="Peptidase S1" evidence="7">
    <location>
        <begin position="120"/>
        <end position="376"/>
    </location>
</feature>
<keyword evidence="2" id="KW-1015">Disulfide bond</keyword>
<dbReference type="AlphaFoldDB" id="A0A8J5CUQ6"/>
<reference evidence="8" key="1">
    <citation type="submission" date="2020-07" db="EMBL/GenBank/DDBJ databases">
        <title>The High-quality genome of the commercially important snow crab, Chionoecetes opilio.</title>
        <authorList>
            <person name="Jeong J.-H."/>
            <person name="Ryu S."/>
        </authorList>
    </citation>
    <scope>NUCLEOTIDE SEQUENCE</scope>
    <source>
        <strain evidence="8">MADBK_172401_WGS</strain>
        <tissue evidence="8">Digestive gland</tissue>
    </source>
</reference>
<accession>A0A8J5CUQ6</accession>
<comment type="similarity">
    <text evidence="4">Belongs to the peptidase S1 family. CLIP subfamily.</text>
</comment>
<evidence type="ECO:0000256" key="6">
    <source>
        <dbReference type="SAM" id="SignalP"/>
    </source>
</evidence>
<dbReference type="InterPro" id="IPR018114">
    <property type="entry name" value="TRYPSIN_HIS"/>
</dbReference>
<keyword evidence="5" id="KW-0720">Serine protease</keyword>
<dbReference type="InterPro" id="IPR001314">
    <property type="entry name" value="Peptidase_S1A"/>
</dbReference>
<protein>
    <submittedName>
        <fullName evidence="8">Phenoloxidase-activating factor 1</fullName>
    </submittedName>
</protein>
<evidence type="ECO:0000256" key="5">
    <source>
        <dbReference type="RuleBase" id="RU363034"/>
    </source>
</evidence>
<dbReference type="PROSITE" id="PS00135">
    <property type="entry name" value="TRYPSIN_SER"/>
    <property type="match status" value="1"/>
</dbReference>